<dbReference type="AlphaFoldDB" id="A0AAD9IEY0"/>
<sequence>MATARSTSGPVASLEFRSTIIRPISRARHPRNCLPLRRK</sequence>
<reference evidence="1" key="1">
    <citation type="journal article" date="2023" name="Mol. Plant Microbe Interact.">
        <title>Elucidating the Obligate Nature and Biological Capacity of an Invasive Fungal Corn Pathogen.</title>
        <authorList>
            <person name="MacCready J.S."/>
            <person name="Roggenkamp E.M."/>
            <person name="Gdanetz K."/>
            <person name="Chilvers M.I."/>
        </authorList>
    </citation>
    <scope>NUCLEOTIDE SEQUENCE</scope>
    <source>
        <strain evidence="1">PM02</strain>
    </source>
</reference>
<evidence type="ECO:0000313" key="1">
    <source>
        <dbReference type="EMBL" id="KAK2075455.1"/>
    </source>
</evidence>
<protein>
    <submittedName>
        <fullName evidence="1">Uncharacterized protein</fullName>
    </submittedName>
</protein>
<name>A0AAD9IEY0_9PEZI</name>
<organism evidence="1 2">
    <name type="scientific">Phyllachora maydis</name>
    <dbReference type="NCBI Taxonomy" id="1825666"/>
    <lineage>
        <taxon>Eukaryota</taxon>
        <taxon>Fungi</taxon>
        <taxon>Dikarya</taxon>
        <taxon>Ascomycota</taxon>
        <taxon>Pezizomycotina</taxon>
        <taxon>Sordariomycetes</taxon>
        <taxon>Sordariomycetidae</taxon>
        <taxon>Phyllachorales</taxon>
        <taxon>Phyllachoraceae</taxon>
        <taxon>Phyllachora</taxon>
    </lineage>
</organism>
<dbReference type="Proteomes" id="UP001217918">
    <property type="component" value="Unassembled WGS sequence"/>
</dbReference>
<proteinExistence type="predicted"/>
<dbReference type="EMBL" id="JAQQPM010000009">
    <property type="protein sequence ID" value="KAK2075455.1"/>
    <property type="molecule type" value="Genomic_DNA"/>
</dbReference>
<gene>
    <name evidence="1" type="ORF">P8C59_009583</name>
</gene>
<keyword evidence="2" id="KW-1185">Reference proteome</keyword>
<evidence type="ECO:0000313" key="2">
    <source>
        <dbReference type="Proteomes" id="UP001217918"/>
    </source>
</evidence>
<accession>A0AAD9IEY0</accession>
<comment type="caution">
    <text evidence="1">The sequence shown here is derived from an EMBL/GenBank/DDBJ whole genome shotgun (WGS) entry which is preliminary data.</text>
</comment>